<dbReference type="PANTHER" id="PTHR43370:SF2">
    <property type="entry name" value="ABC TRANSPORTER PERMEASE PROTEIN"/>
    <property type="match status" value="1"/>
</dbReference>
<dbReference type="CDD" id="cd06580">
    <property type="entry name" value="TM_PBP1_transp_TpRbsC_like"/>
    <property type="match status" value="1"/>
</dbReference>
<evidence type="ECO:0000313" key="7">
    <source>
        <dbReference type="EMBL" id="BAY56162.1"/>
    </source>
</evidence>
<keyword evidence="4 6" id="KW-1133">Transmembrane helix</keyword>
<feature type="transmembrane region" description="Helical" evidence="6">
    <location>
        <begin position="38"/>
        <end position="55"/>
    </location>
</feature>
<protein>
    <submittedName>
        <fullName evidence="7">Hydrophobic amino acid uptake ABC transporter permease</fullName>
    </submittedName>
</protein>
<reference evidence="7 8" key="1">
    <citation type="submission" date="2017-06" db="EMBL/GenBank/DDBJ databases">
        <title>Genome sequencing of cyanobaciteial culture collection at National Institute for Environmental Studies (NIES).</title>
        <authorList>
            <person name="Hirose Y."/>
            <person name="Shimura Y."/>
            <person name="Fujisawa T."/>
            <person name="Nakamura Y."/>
            <person name="Kawachi M."/>
        </authorList>
    </citation>
    <scope>NUCLEOTIDE SEQUENCE [LARGE SCALE GENOMIC DNA]</scope>
    <source>
        <strain evidence="7 8">NIES-2135</strain>
    </source>
</reference>
<keyword evidence="2" id="KW-1003">Cell membrane</keyword>
<evidence type="ECO:0000256" key="6">
    <source>
        <dbReference type="SAM" id="Phobius"/>
    </source>
</evidence>
<name>A0A1Z4JHC1_LEPBY</name>
<dbReference type="PANTHER" id="PTHR43370">
    <property type="entry name" value="SUGAR ABC TRANSPORTER INTEGRAL MEMBRANE PROTEIN-RELATED"/>
    <property type="match status" value="1"/>
</dbReference>
<dbReference type="GO" id="GO:0022857">
    <property type="term" value="F:transmembrane transporter activity"/>
    <property type="evidence" value="ECO:0007669"/>
    <property type="project" value="InterPro"/>
</dbReference>
<accession>A0A1Z4JHC1</accession>
<evidence type="ECO:0000256" key="3">
    <source>
        <dbReference type="ARBA" id="ARBA00022692"/>
    </source>
</evidence>
<feature type="transmembrane region" description="Helical" evidence="6">
    <location>
        <begin position="196"/>
        <end position="217"/>
    </location>
</feature>
<feature type="transmembrane region" description="Helical" evidence="6">
    <location>
        <begin position="223"/>
        <end position="242"/>
    </location>
</feature>
<keyword evidence="5 6" id="KW-0472">Membrane</keyword>
<dbReference type="Pfam" id="PF02653">
    <property type="entry name" value="BPD_transp_2"/>
    <property type="match status" value="1"/>
</dbReference>
<feature type="transmembrane region" description="Helical" evidence="6">
    <location>
        <begin position="6"/>
        <end position="26"/>
    </location>
</feature>
<evidence type="ECO:0000256" key="1">
    <source>
        <dbReference type="ARBA" id="ARBA00004651"/>
    </source>
</evidence>
<feature type="transmembrane region" description="Helical" evidence="6">
    <location>
        <begin position="97"/>
        <end position="119"/>
    </location>
</feature>
<organism evidence="7 8">
    <name type="scientific">Leptolyngbya boryana NIES-2135</name>
    <dbReference type="NCBI Taxonomy" id="1973484"/>
    <lineage>
        <taxon>Bacteria</taxon>
        <taxon>Bacillati</taxon>
        <taxon>Cyanobacteriota</taxon>
        <taxon>Cyanophyceae</taxon>
        <taxon>Leptolyngbyales</taxon>
        <taxon>Leptolyngbyaceae</taxon>
        <taxon>Leptolyngbya group</taxon>
        <taxon>Leptolyngbya</taxon>
    </lineage>
</organism>
<dbReference type="Proteomes" id="UP000217895">
    <property type="component" value="Chromosome"/>
</dbReference>
<dbReference type="AlphaFoldDB" id="A0A1Z4JHC1"/>
<comment type="subcellular location">
    <subcellularLocation>
        <location evidence="1">Cell membrane</location>
        <topology evidence="1">Multi-pass membrane protein</topology>
    </subcellularLocation>
</comment>
<proteinExistence type="predicted"/>
<keyword evidence="8" id="KW-1185">Reference proteome</keyword>
<feature type="transmembrane region" description="Helical" evidence="6">
    <location>
        <begin position="274"/>
        <end position="291"/>
    </location>
</feature>
<dbReference type="InterPro" id="IPR001851">
    <property type="entry name" value="ABC_transp_permease"/>
</dbReference>
<keyword evidence="3 6" id="KW-0812">Transmembrane</keyword>
<evidence type="ECO:0000256" key="5">
    <source>
        <dbReference type="ARBA" id="ARBA00023136"/>
    </source>
</evidence>
<evidence type="ECO:0000313" key="8">
    <source>
        <dbReference type="Proteomes" id="UP000217895"/>
    </source>
</evidence>
<dbReference type="GO" id="GO:0005886">
    <property type="term" value="C:plasma membrane"/>
    <property type="evidence" value="ECO:0007669"/>
    <property type="project" value="UniProtKB-SubCell"/>
</dbReference>
<feature type="transmembrane region" description="Helical" evidence="6">
    <location>
        <begin position="67"/>
        <end position="90"/>
    </location>
</feature>
<evidence type="ECO:0000256" key="2">
    <source>
        <dbReference type="ARBA" id="ARBA00022475"/>
    </source>
</evidence>
<sequence>MDAAQLIPIFATAIATSTPLVFACLGETIGERAGVINLSAEGTILMGAMTGFAMAKTLEDAGTIPSLIAGFTGAACVGAAIAFIVAFGALTLKQSQVAIGFVLALLGASLSSFLGNPFVRIPGPTVPSFRIPLLQDIPLIGQLFFQSDWLVYLSYFAIAFAWIYFYRTRAGLMLRAIGEQPNAAFARGTNVVLMRYIYTLVGGAFMGIAGAAFSLNFKAGWSQLHTAGYGWVALAIVIFGGWNPLRVAISCYLFGILQSLAGVAQSTIPDVPTQVFTVAPFLLMIVLLVLTSSEWVERVLKALPSPLDRTASELIRSTPPAALGKVFEQD</sequence>
<gene>
    <name evidence="7" type="ORF">NIES2135_29920</name>
</gene>
<feature type="transmembrane region" description="Helical" evidence="6">
    <location>
        <begin position="149"/>
        <end position="166"/>
    </location>
</feature>
<evidence type="ECO:0000256" key="4">
    <source>
        <dbReference type="ARBA" id="ARBA00022989"/>
    </source>
</evidence>
<dbReference type="EMBL" id="AP018203">
    <property type="protein sequence ID" value="BAY56162.1"/>
    <property type="molecule type" value="Genomic_DNA"/>
</dbReference>
<feature type="transmembrane region" description="Helical" evidence="6">
    <location>
        <begin position="249"/>
        <end position="268"/>
    </location>
</feature>